<dbReference type="RefSeq" id="XP_040725255.1">
    <property type="nucleotide sequence ID" value="XM_040871261.1"/>
</dbReference>
<protein>
    <submittedName>
        <fullName evidence="2">Uncharacterized protein</fullName>
    </submittedName>
</protein>
<feature type="region of interest" description="Disordered" evidence="1">
    <location>
        <begin position="252"/>
        <end position="275"/>
    </location>
</feature>
<gene>
    <name evidence="2" type="ORF">BCR37DRAFT_393157</name>
</gene>
<name>A0A1Y2FDW9_PROLT</name>
<accession>A0A1Y2FDW9</accession>
<evidence type="ECO:0000313" key="3">
    <source>
        <dbReference type="Proteomes" id="UP000193685"/>
    </source>
</evidence>
<organism evidence="2 3">
    <name type="scientific">Protomyces lactucae-debilis</name>
    <dbReference type="NCBI Taxonomy" id="2754530"/>
    <lineage>
        <taxon>Eukaryota</taxon>
        <taxon>Fungi</taxon>
        <taxon>Dikarya</taxon>
        <taxon>Ascomycota</taxon>
        <taxon>Taphrinomycotina</taxon>
        <taxon>Taphrinomycetes</taxon>
        <taxon>Taphrinales</taxon>
        <taxon>Protomycetaceae</taxon>
        <taxon>Protomyces</taxon>
    </lineage>
</organism>
<dbReference type="EMBL" id="MCFI01000010">
    <property type="protein sequence ID" value="ORY82121.1"/>
    <property type="molecule type" value="Genomic_DNA"/>
</dbReference>
<reference evidence="2 3" key="1">
    <citation type="submission" date="2016-07" db="EMBL/GenBank/DDBJ databases">
        <title>Pervasive Adenine N6-methylation of Active Genes in Fungi.</title>
        <authorList>
            <consortium name="DOE Joint Genome Institute"/>
            <person name="Mondo S.J."/>
            <person name="Dannebaum R.O."/>
            <person name="Kuo R.C."/>
            <person name="Labutti K."/>
            <person name="Haridas S."/>
            <person name="Kuo A."/>
            <person name="Salamov A."/>
            <person name="Ahrendt S.R."/>
            <person name="Lipzen A."/>
            <person name="Sullivan W."/>
            <person name="Andreopoulos W.B."/>
            <person name="Clum A."/>
            <person name="Lindquist E."/>
            <person name="Daum C."/>
            <person name="Ramamoorthy G.K."/>
            <person name="Gryganskyi A."/>
            <person name="Culley D."/>
            <person name="Magnuson J.K."/>
            <person name="James T.Y."/>
            <person name="O'Malley M.A."/>
            <person name="Stajich J.E."/>
            <person name="Spatafora J.W."/>
            <person name="Visel A."/>
            <person name="Grigoriev I.V."/>
        </authorList>
    </citation>
    <scope>NUCLEOTIDE SEQUENCE [LARGE SCALE GENOMIC DNA]</scope>
    <source>
        <strain evidence="2 3">12-1054</strain>
    </source>
</reference>
<dbReference type="STRING" id="56484.A0A1Y2FDW9"/>
<comment type="caution">
    <text evidence="2">The sequence shown here is derived from an EMBL/GenBank/DDBJ whole genome shotgun (WGS) entry which is preliminary data.</text>
</comment>
<dbReference type="PANTHER" id="PTHR38696:SF1">
    <property type="entry name" value="MEDIATOR OF RNA POLYMERASE II TRANSCRIPTION SUBUNIT 13"/>
    <property type="match status" value="1"/>
</dbReference>
<sequence>MNDQERALDAMVNADAEPLNVDASYAYQTCCISTHGPNRILILNAPGVLRNMLVSAVKTSYRKGISKEVGQQEVILHGRPFFPFGQDLQDGVRITYALIRCMIQCGWDITTDINLSWRTFDVATLYFHKSESSDSKSRQHVVVCAIDLVDLNGIQVIDAPVALVNLVKTVIQQRWTAGHTYSLAQGTPEFRLKGFAFESASSSQLAGSRMLLGTLLSRLRQDGYKLITTCNTKATEHGQLSTLIIQCPTSALEPSEQPDAKSQRPGTFADYTDAD</sequence>
<dbReference type="OrthoDB" id="58379at2759"/>
<keyword evidence="3" id="KW-1185">Reference proteome</keyword>
<dbReference type="AlphaFoldDB" id="A0A1Y2FDW9"/>
<dbReference type="GeneID" id="63787860"/>
<dbReference type="Proteomes" id="UP000193685">
    <property type="component" value="Unassembled WGS sequence"/>
</dbReference>
<evidence type="ECO:0000256" key="1">
    <source>
        <dbReference type="SAM" id="MobiDB-lite"/>
    </source>
</evidence>
<proteinExistence type="predicted"/>
<evidence type="ECO:0000313" key="2">
    <source>
        <dbReference type="EMBL" id="ORY82121.1"/>
    </source>
</evidence>
<dbReference type="PANTHER" id="PTHR38696">
    <property type="entry name" value="MEDIATOR OF RNA POLYMERASE II TRANSCRIPTION SUBUNIT 13"/>
    <property type="match status" value="1"/>
</dbReference>